<evidence type="ECO:0000313" key="2">
    <source>
        <dbReference type="RefSeq" id="XP_030764475.1"/>
    </source>
</evidence>
<dbReference type="Proteomes" id="UP000504635">
    <property type="component" value="Unplaced"/>
</dbReference>
<dbReference type="GeneID" id="115888774"/>
<name>A0A6J2YNV7_SITOR</name>
<proteinExistence type="predicted"/>
<sequence>MNISSVRSLERNSRLTLAIAKNRAEENQLKVELGYLDNEKKTALRILQNDRISFKTKYSKSTMLNDSSNSLNDTLNKYYVPADFGKNEEIMGFNIPKSKHSFIAFEQIHNMLFTNEEVDVDKILCLHLISAHRTESLQPPKRPSAVMCKIHSPLERLLDRSKRKHIHLEQKMTSILPIYTLETEAERFNTPINDGRLATRLLLNEKIRELINTVLNALRQSNPEKNYEIFEMANDISVLKKTLYQKAYFRFLGRSHGIAVDKQLRIVRTDCTLSRQIHAARDQNADRVCGTVREANSAECTPDTGTTETRNLGRREIRTKHQENHQVSYKNVFEGEKKIYRRKCCQRCGILF</sequence>
<dbReference type="RefSeq" id="XP_030764475.1">
    <property type="nucleotide sequence ID" value="XM_030908615.1"/>
</dbReference>
<protein>
    <submittedName>
        <fullName evidence="2">Uncharacterized protein LOC115888774 isoform X2</fullName>
    </submittedName>
</protein>
<dbReference type="OrthoDB" id="7683519at2759"/>
<dbReference type="AlphaFoldDB" id="A0A6J2YNV7"/>
<gene>
    <name evidence="2" type="primary">LOC115888774</name>
</gene>
<evidence type="ECO:0000313" key="1">
    <source>
        <dbReference type="Proteomes" id="UP000504635"/>
    </source>
</evidence>
<reference evidence="2" key="1">
    <citation type="submission" date="2025-08" db="UniProtKB">
        <authorList>
            <consortium name="RefSeq"/>
        </authorList>
    </citation>
    <scope>IDENTIFICATION</scope>
    <source>
        <tissue evidence="2">Gonads</tissue>
    </source>
</reference>
<keyword evidence="1" id="KW-1185">Reference proteome</keyword>
<accession>A0A6J2YNV7</accession>
<organism evidence="1 2">
    <name type="scientific">Sitophilus oryzae</name>
    <name type="common">Rice weevil</name>
    <name type="synonym">Curculio oryzae</name>
    <dbReference type="NCBI Taxonomy" id="7048"/>
    <lineage>
        <taxon>Eukaryota</taxon>
        <taxon>Metazoa</taxon>
        <taxon>Ecdysozoa</taxon>
        <taxon>Arthropoda</taxon>
        <taxon>Hexapoda</taxon>
        <taxon>Insecta</taxon>
        <taxon>Pterygota</taxon>
        <taxon>Neoptera</taxon>
        <taxon>Endopterygota</taxon>
        <taxon>Coleoptera</taxon>
        <taxon>Polyphaga</taxon>
        <taxon>Cucujiformia</taxon>
        <taxon>Curculionidae</taxon>
        <taxon>Dryophthorinae</taxon>
        <taxon>Sitophilus</taxon>
    </lineage>
</organism>